<dbReference type="SUPFAM" id="SSF47473">
    <property type="entry name" value="EF-hand"/>
    <property type="match status" value="1"/>
</dbReference>
<protein>
    <recommendedName>
        <fullName evidence="3">EF-hand domain-containing protein</fullName>
    </recommendedName>
</protein>
<dbReference type="InterPro" id="IPR011992">
    <property type="entry name" value="EF-hand-dom_pair"/>
</dbReference>
<evidence type="ECO:0000313" key="4">
    <source>
        <dbReference type="EMBL" id="KAI1885932.1"/>
    </source>
</evidence>
<evidence type="ECO:0000313" key="5">
    <source>
        <dbReference type="Proteomes" id="UP000829720"/>
    </source>
</evidence>
<dbReference type="InterPro" id="IPR018247">
    <property type="entry name" value="EF_Hand_1_Ca_BS"/>
</dbReference>
<dbReference type="GO" id="GO:0005509">
    <property type="term" value="F:calcium ion binding"/>
    <property type="evidence" value="ECO:0007669"/>
    <property type="project" value="InterPro"/>
</dbReference>
<keyword evidence="5" id="KW-1185">Reference proteome</keyword>
<evidence type="ECO:0000256" key="2">
    <source>
        <dbReference type="ARBA" id="ARBA00022837"/>
    </source>
</evidence>
<gene>
    <name evidence="4" type="ORF">AGOR_G00208850</name>
</gene>
<dbReference type="InterPro" id="IPR002048">
    <property type="entry name" value="EF_hand_dom"/>
</dbReference>
<reference evidence="4" key="1">
    <citation type="submission" date="2021-01" db="EMBL/GenBank/DDBJ databases">
        <authorList>
            <person name="Zahm M."/>
            <person name="Roques C."/>
            <person name="Cabau C."/>
            <person name="Klopp C."/>
            <person name="Donnadieu C."/>
            <person name="Jouanno E."/>
            <person name="Lampietro C."/>
            <person name="Louis A."/>
            <person name="Herpin A."/>
            <person name="Echchiki A."/>
            <person name="Berthelot C."/>
            <person name="Parey E."/>
            <person name="Roest-Crollius H."/>
            <person name="Braasch I."/>
            <person name="Postlethwait J."/>
            <person name="Bobe J."/>
            <person name="Montfort J."/>
            <person name="Bouchez O."/>
            <person name="Begum T."/>
            <person name="Mejri S."/>
            <person name="Adams A."/>
            <person name="Chen W.-J."/>
            <person name="Guiguen Y."/>
        </authorList>
    </citation>
    <scope>NUCLEOTIDE SEQUENCE</scope>
    <source>
        <tissue evidence="4">Blood</tissue>
    </source>
</reference>
<dbReference type="PROSITE" id="PS50222">
    <property type="entry name" value="EF_HAND_2"/>
    <property type="match status" value="1"/>
</dbReference>
<keyword evidence="1" id="KW-0479">Metal-binding</keyword>
<name>A0A8T3CQS6_9TELE</name>
<feature type="domain" description="EF-hand" evidence="3">
    <location>
        <begin position="101"/>
        <end position="136"/>
    </location>
</feature>
<accession>A0A8T3CQS6</accession>
<proteinExistence type="predicted"/>
<organism evidence="4 5">
    <name type="scientific">Albula goreensis</name>
    <dbReference type="NCBI Taxonomy" id="1534307"/>
    <lineage>
        <taxon>Eukaryota</taxon>
        <taxon>Metazoa</taxon>
        <taxon>Chordata</taxon>
        <taxon>Craniata</taxon>
        <taxon>Vertebrata</taxon>
        <taxon>Euteleostomi</taxon>
        <taxon>Actinopterygii</taxon>
        <taxon>Neopterygii</taxon>
        <taxon>Teleostei</taxon>
        <taxon>Albuliformes</taxon>
        <taxon>Albulidae</taxon>
        <taxon>Albula</taxon>
    </lineage>
</organism>
<evidence type="ECO:0000256" key="1">
    <source>
        <dbReference type="ARBA" id="ARBA00022723"/>
    </source>
</evidence>
<keyword evidence="2" id="KW-0106">Calcium</keyword>
<dbReference type="Gene3D" id="1.10.238.10">
    <property type="entry name" value="EF-hand"/>
    <property type="match status" value="1"/>
</dbReference>
<dbReference type="Proteomes" id="UP000829720">
    <property type="component" value="Unassembled WGS sequence"/>
</dbReference>
<evidence type="ECO:0000259" key="3">
    <source>
        <dbReference type="PROSITE" id="PS50222"/>
    </source>
</evidence>
<dbReference type="EMBL" id="JAERUA010000020">
    <property type="protein sequence ID" value="KAI1885932.1"/>
    <property type="molecule type" value="Genomic_DNA"/>
</dbReference>
<dbReference type="AlphaFoldDB" id="A0A8T3CQS6"/>
<sequence length="138" mass="15510">MNYLRLQSFTLLTSGTETSHALDLLQCATISAMAQFLQWGAVVSLLSLIVLQSHAQDVAPTHPPFNARHVFNTYSSDGQSLTPDEVFDVITEEMGDYIQEMNIDLLDEFMAYADDSGNGKLEPLEYRKLVTYITKDRD</sequence>
<dbReference type="PROSITE" id="PS00018">
    <property type="entry name" value="EF_HAND_1"/>
    <property type="match status" value="1"/>
</dbReference>
<comment type="caution">
    <text evidence="4">The sequence shown here is derived from an EMBL/GenBank/DDBJ whole genome shotgun (WGS) entry which is preliminary data.</text>
</comment>